<feature type="compositionally biased region" description="Polar residues" evidence="1">
    <location>
        <begin position="110"/>
        <end position="127"/>
    </location>
</feature>
<dbReference type="VEuPathDB" id="VectorBase:PPAI005106"/>
<sequence>MAACRSCSAVSLQGINVHMSKNFIDINNSLVLGGGGGVGIGLQSPELQLLSGGMNGSATDHMNLLNLKIPKHATQAPALALKSPLTAPGIRPGIGKASDADYRNWMGAMQQQQQPTGRSIVKQNSHLSDGGGMDFLSHRTATDFSSGDVHRFGSGGGGPGNSMDGQANHHFRNGGDTYGQQNDFGGDFSTSRDIFAQAARSATNAAAAAAAANAFPPIGTFTLESVSPGYGMGDGGSGSGPAQTSSMGIFNPGGNSGPMMNGCTPQTYGNNNGGDVNQGIRETGIIEKLLVSPFI</sequence>
<evidence type="ECO:0000256" key="1">
    <source>
        <dbReference type="SAM" id="MobiDB-lite"/>
    </source>
</evidence>
<proteinExistence type="predicted"/>
<organism evidence="2 3">
    <name type="scientific">Phlebotomus papatasi</name>
    <name type="common">Sandfly</name>
    <dbReference type="NCBI Taxonomy" id="29031"/>
    <lineage>
        <taxon>Eukaryota</taxon>
        <taxon>Metazoa</taxon>
        <taxon>Ecdysozoa</taxon>
        <taxon>Arthropoda</taxon>
        <taxon>Hexapoda</taxon>
        <taxon>Insecta</taxon>
        <taxon>Pterygota</taxon>
        <taxon>Neoptera</taxon>
        <taxon>Endopterygota</taxon>
        <taxon>Diptera</taxon>
        <taxon>Nematocera</taxon>
        <taxon>Psychodoidea</taxon>
        <taxon>Psychodidae</taxon>
        <taxon>Phlebotomus</taxon>
        <taxon>Phlebotomus</taxon>
    </lineage>
</organism>
<protein>
    <submittedName>
        <fullName evidence="2">Uncharacterized protein</fullName>
    </submittedName>
</protein>
<dbReference type="VEuPathDB" id="VectorBase:PPAPM1_004244"/>
<feature type="region of interest" description="Disordered" evidence="1">
    <location>
        <begin position="110"/>
        <end position="185"/>
    </location>
</feature>
<dbReference type="EnsemblMetazoa" id="PPAI005106-RA">
    <property type="protein sequence ID" value="PPAI005106-PA"/>
    <property type="gene ID" value="PPAI005106"/>
</dbReference>
<accession>A0A1B0DBB7</accession>
<dbReference type="Proteomes" id="UP000092462">
    <property type="component" value="Unassembled WGS sequence"/>
</dbReference>
<dbReference type="EMBL" id="AJVK01029856">
    <property type="status" value="NOT_ANNOTATED_CDS"/>
    <property type="molecule type" value="Genomic_DNA"/>
</dbReference>
<reference evidence="2" key="1">
    <citation type="submission" date="2022-08" db="UniProtKB">
        <authorList>
            <consortium name="EnsemblMetazoa"/>
        </authorList>
    </citation>
    <scope>IDENTIFICATION</scope>
    <source>
        <strain evidence="2">Israel</strain>
    </source>
</reference>
<evidence type="ECO:0000313" key="2">
    <source>
        <dbReference type="EnsemblMetazoa" id="PPAI005106-PA"/>
    </source>
</evidence>
<keyword evidence="3" id="KW-1185">Reference proteome</keyword>
<evidence type="ECO:0000313" key="3">
    <source>
        <dbReference type="Proteomes" id="UP000092462"/>
    </source>
</evidence>
<name>A0A1B0DBB7_PHLPP</name>
<dbReference type="AlphaFoldDB" id="A0A1B0DBB7"/>